<sequence length="354" mass="37806">MSSIHKNSLIWGGIVSSSPISKTYSFSTLQQAGEYFLKQGWTDGLPINLPTEKEVSKFMDLSGKSNKDIIGIEPVKGREITMEKVAINSVMAGCKPEYFPIVLTAVEALVESKFNLHGITASTMGAGILTLVTGPIAKEIGLNGGISLFGPGHQANATIGRALRLVVINCTGSRSGEIDKATLGHAGKYTWCITENEDFRPWPNTGEDRGFSKNTNTVSVFAGLSPIQVSNHSSQDPENILGSFRDALFAAGPNQGEIVIIFCPEHVQSFKKAGWTKNQIRDFLYEMAVRTNDEWGFGSIPPGPRPTGSEITHSALTPESFTLLVGGGAAGAFSCVIPLWAGGVGSQSVTKELI</sequence>
<protein>
    <submittedName>
        <fullName evidence="1">Uncharacterized protein</fullName>
    </submittedName>
</protein>
<dbReference type="EMBL" id="UINC01012114">
    <property type="protein sequence ID" value="SVA53080.1"/>
    <property type="molecule type" value="Genomic_DNA"/>
</dbReference>
<name>A0A381WKP3_9ZZZZ</name>
<dbReference type="AlphaFoldDB" id="A0A381WKP3"/>
<organism evidence="1">
    <name type="scientific">marine metagenome</name>
    <dbReference type="NCBI Taxonomy" id="408172"/>
    <lineage>
        <taxon>unclassified sequences</taxon>
        <taxon>metagenomes</taxon>
        <taxon>ecological metagenomes</taxon>
    </lineage>
</organism>
<evidence type="ECO:0000313" key="1">
    <source>
        <dbReference type="EMBL" id="SVA53080.1"/>
    </source>
</evidence>
<proteinExistence type="predicted"/>
<reference evidence="1" key="1">
    <citation type="submission" date="2018-05" db="EMBL/GenBank/DDBJ databases">
        <authorList>
            <person name="Lanie J.A."/>
            <person name="Ng W.-L."/>
            <person name="Kazmierczak K.M."/>
            <person name="Andrzejewski T.M."/>
            <person name="Davidsen T.M."/>
            <person name="Wayne K.J."/>
            <person name="Tettelin H."/>
            <person name="Glass J.I."/>
            <person name="Rusch D."/>
            <person name="Podicherti R."/>
            <person name="Tsui H.-C.T."/>
            <person name="Winkler M.E."/>
        </authorList>
    </citation>
    <scope>NUCLEOTIDE SEQUENCE</scope>
</reference>
<accession>A0A381WKP3</accession>
<gene>
    <name evidence="1" type="ORF">METZ01_LOCUS105934</name>
</gene>